<protein>
    <submittedName>
        <fullName evidence="1">Uncharacterized protein</fullName>
    </submittedName>
</protein>
<dbReference type="AlphaFoldDB" id="A0A0P5I0X0"/>
<reference evidence="1 2" key="1">
    <citation type="submission" date="2016-03" db="EMBL/GenBank/DDBJ databases">
        <title>EvidentialGene: Evidence-directed Construction of Genes on Genomes.</title>
        <authorList>
            <person name="Gilbert D.G."/>
            <person name="Choi J.-H."/>
            <person name="Mockaitis K."/>
            <person name="Colbourne J."/>
            <person name="Pfrender M."/>
        </authorList>
    </citation>
    <scope>NUCLEOTIDE SEQUENCE [LARGE SCALE GENOMIC DNA]</scope>
    <source>
        <strain evidence="1 2">Xinb3</strain>
        <tissue evidence="1">Complete organism</tissue>
    </source>
</reference>
<dbReference type="Proteomes" id="UP000076858">
    <property type="component" value="Unassembled WGS sequence"/>
</dbReference>
<comment type="caution">
    <text evidence="1">The sequence shown here is derived from an EMBL/GenBank/DDBJ whole genome shotgun (WGS) entry which is preliminary data.</text>
</comment>
<dbReference type="OrthoDB" id="6354310at2759"/>
<gene>
    <name evidence="1" type="ORF">APZ42_022839</name>
</gene>
<organism evidence="1 2">
    <name type="scientific">Daphnia magna</name>
    <dbReference type="NCBI Taxonomy" id="35525"/>
    <lineage>
        <taxon>Eukaryota</taxon>
        <taxon>Metazoa</taxon>
        <taxon>Ecdysozoa</taxon>
        <taxon>Arthropoda</taxon>
        <taxon>Crustacea</taxon>
        <taxon>Branchiopoda</taxon>
        <taxon>Diplostraca</taxon>
        <taxon>Cladocera</taxon>
        <taxon>Anomopoda</taxon>
        <taxon>Daphniidae</taxon>
        <taxon>Daphnia</taxon>
    </lineage>
</organism>
<dbReference type="EMBL" id="LRGB01001361">
    <property type="protein sequence ID" value="KZS12638.1"/>
    <property type="molecule type" value="Genomic_DNA"/>
</dbReference>
<keyword evidence="2" id="KW-1185">Reference proteome</keyword>
<name>A0A0P5I0X0_9CRUS</name>
<accession>A0A0P5I0X0</accession>
<evidence type="ECO:0000313" key="1">
    <source>
        <dbReference type="EMBL" id="KZS12638.1"/>
    </source>
</evidence>
<sequence length="74" mass="7998">MKINVNCIVAILMVITLMSVHANSIAARSLDGPVPRADFTTSTTRDWAQVCLDLCKTGDGGVLCNCELVPIRHQ</sequence>
<proteinExistence type="predicted"/>
<evidence type="ECO:0000313" key="2">
    <source>
        <dbReference type="Proteomes" id="UP000076858"/>
    </source>
</evidence>